<keyword evidence="1" id="KW-0175">Coiled coil</keyword>
<comment type="caution">
    <text evidence="2">The sequence shown here is derived from an EMBL/GenBank/DDBJ whole genome shotgun (WGS) entry which is preliminary data.</text>
</comment>
<dbReference type="EMBL" id="JACOPQ010000007">
    <property type="protein sequence ID" value="MBC5737330.1"/>
    <property type="molecule type" value="Genomic_DNA"/>
</dbReference>
<keyword evidence="3" id="KW-1185">Reference proteome</keyword>
<dbReference type="Proteomes" id="UP000607645">
    <property type="component" value="Unassembled WGS sequence"/>
</dbReference>
<proteinExistence type="predicted"/>
<evidence type="ECO:0000313" key="3">
    <source>
        <dbReference type="Proteomes" id="UP000607645"/>
    </source>
</evidence>
<sequence>MGRYREICRALEEARAREARRRRLKEELESLQDRAARCLAETQAAGERLRCAEEAHRRAAKRAARFAALDPSRRRRAERNECREEARQAEWTARLRYDLAIHEMTDSDRRVAVVRDALRELGGEDGRYGELLEEKSAILRRLRGPVGEKARVLWARLDQESARRGRLEELTALGGAAIKSMDRADALLRQGVQYANGQLVCSDVEGAVSEARTLMDAFDRLLVEESLPARPSLNRNFSGIMDVGLLSPMLAEMLLGNSLGNARVSVLDACRQVESVMPDLEKALERSRLLCGRLGDQLAELTMDG</sequence>
<gene>
    <name evidence="2" type="ORF">H8S62_09970</name>
</gene>
<accession>A0A8J6MCX0</accession>
<evidence type="ECO:0000256" key="1">
    <source>
        <dbReference type="SAM" id="Coils"/>
    </source>
</evidence>
<name>A0A8J6MCX0_9FIRM</name>
<dbReference type="AlphaFoldDB" id="A0A8J6MCX0"/>
<organism evidence="2 3">
    <name type="scientific">Lawsonibacter faecis</name>
    <dbReference type="NCBI Taxonomy" id="2763052"/>
    <lineage>
        <taxon>Bacteria</taxon>
        <taxon>Bacillati</taxon>
        <taxon>Bacillota</taxon>
        <taxon>Clostridia</taxon>
        <taxon>Eubacteriales</taxon>
        <taxon>Oscillospiraceae</taxon>
        <taxon>Lawsonibacter</taxon>
    </lineage>
</organism>
<evidence type="ECO:0000313" key="2">
    <source>
        <dbReference type="EMBL" id="MBC5737330.1"/>
    </source>
</evidence>
<dbReference type="RefSeq" id="WP_186919161.1">
    <property type="nucleotide sequence ID" value="NZ_JACOPQ010000007.1"/>
</dbReference>
<reference evidence="2" key="1">
    <citation type="submission" date="2020-08" db="EMBL/GenBank/DDBJ databases">
        <title>Genome public.</title>
        <authorList>
            <person name="Liu C."/>
            <person name="Sun Q."/>
        </authorList>
    </citation>
    <scope>NUCLEOTIDE SEQUENCE</scope>
    <source>
        <strain evidence="2">NSJ-52</strain>
    </source>
</reference>
<feature type="coiled-coil region" evidence="1">
    <location>
        <begin position="11"/>
        <end position="41"/>
    </location>
</feature>
<protein>
    <submittedName>
        <fullName evidence="2">Uncharacterized protein</fullName>
    </submittedName>
</protein>